<dbReference type="InterPro" id="IPR036861">
    <property type="entry name" value="Endochitinase-like_sf"/>
</dbReference>
<evidence type="ECO:0000256" key="3">
    <source>
        <dbReference type="PROSITE-ProRule" id="PRU00261"/>
    </source>
</evidence>
<dbReference type="EMBL" id="CAJNOJ010000374">
    <property type="protein sequence ID" value="CAF1422713.1"/>
    <property type="molecule type" value="Genomic_DNA"/>
</dbReference>
<comment type="caution">
    <text evidence="3">Lacks conserved residue(s) required for the propagation of feature annotation.</text>
</comment>
<dbReference type="GO" id="GO:0008061">
    <property type="term" value="F:chitin binding"/>
    <property type="evidence" value="ECO:0007669"/>
    <property type="project" value="UniProtKB-UniRule"/>
</dbReference>
<feature type="disulfide bond" evidence="3">
    <location>
        <begin position="51"/>
        <end position="65"/>
    </location>
</feature>
<dbReference type="PROSITE" id="PS50941">
    <property type="entry name" value="CHIT_BIND_I_2"/>
    <property type="match status" value="1"/>
</dbReference>
<dbReference type="CDD" id="cd22272">
    <property type="entry name" value="DPBB_EXLX1-like"/>
    <property type="match status" value="1"/>
</dbReference>
<dbReference type="InterPro" id="IPR051477">
    <property type="entry name" value="Expansin_CellWall"/>
</dbReference>
<evidence type="ECO:0000313" key="6">
    <source>
        <dbReference type="EMBL" id="CAF1422713.1"/>
    </source>
</evidence>
<dbReference type="Pfam" id="PF00187">
    <property type="entry name" value="Chitin_bind_1"/>
    <property type="match status" value="1"/>
</dbReference>
<evidence type="ECO:0000313" key="7">
    <source>
        <dbReference type="Proteomes" id="UP000663852"/>
    </source>
</evidence>
<dbReference type="SUPFAM" id="SSF50685">
    <property type="entry name" value="Barwin-like endoglucanases"/>
    <property type="match status" value="1"/>
</dbReference>
<sequence>MSILNITLVGSLYAQYDQQEQLAGSEPSNLARLLPILSRRARATSCPAGLCLSKWGYCGNTAEHCGSGCKSGPCKGGSGNNGGQRSGEATYYAPGLGACGINSNGNELVAAMAAPDFDPHTPNRNPNNNRLCGRHISVNGPRGSVTVRVVDRCPVCKPGDLDLSPAAFDRIANRNQGRNLEGASDIRYRVELMMNSSILLSFTIGLLVLVMGGQGTVYRQWVPMDTTLVFNKPGTCYGPEIHVSGDNWRLCCDHFGTRQLQMETRSVIEPLLPTSVEDRSLAKNILDG</sequence>
<dbReference type="OrthoDB" id="623670at2759"/>
<keyword evidence="4" id="KW-0812">Transmembrane</keyword>
<dbReference type="InterPro" id="IPR009009">
    <property type="entry name" value="RlpA-like_DPBB"/>
</dbReference>
<dbReference type="Pfam" id="PF03330">
    <property type="entry name" value="DPBB_1"/>
    <property type="match status" value="1"/>
</dbReference>
<feature type="disulfide bond" evidence="3">
    <location>
        <begin position="46"/>
        <end position="58"/>
    </location>
</feature>
<evidence type="ECO:0000259" key="5">
    <source>
        <dbReference type="PROSITE" id="PS50941"/>
    </source>
</evidence>
<name>A0A815MMR8_ADIRI</name>
<accession>A0A815MMR8</accession>
<proteinExistence type="predicted"/>
<evidence type="ECO:0000256" key="2">
    <source>
        <dbReference type="ARBA" id="ARBA00022729"/>
    </source>
</evidence>
<comment type="caution">
    <text evidence="6">The sequence shown here is derived from an EMBL/GenBank/DDBJ whole genome shotgun (WGS) entry which is preliminary data.</text>
</comment>
<keyword evidence="1 3" id="KW-0147">Chitin-binding</keyword>
<dbReference type="SMART" id="SM00270">
    <property type="entry name" value="ChtBD1"/>
    <property type="match status" value="1"/>
</dbReference>
<keyword evidence="3" id="KW-1015">Disulfide bond</keyword>
<dbReference type="Gene3D" id="3.30.60.10">
    <property type="entry name" value="Endochitinase-like"/>
    <property type="match status" value="1"/>
</dbReference>
<feature type="transmembrane region" description="Helical" evidence="4">
    <location>
        <begin position="192"/>
        <end position="211"/>
    </location>
</feature>
<protein>
    <recommendedName>
        <fullName evidence="5">Chitin-binding type-1 domain-containing protein</fullName>
    </recommendedName>
</protein>
<gene>
    <name evidence="6" type="ORF">EDS130_LOCUS37611</name>
</gene>
<feature type="domain" description="Chitin-binding type-1" evidence="5">
    <location>
        <begin position="20"/>
        <end position="76"/>
    </location>
</feature>
<dbReference type="AlphaFoldDB" id="A0A815MMR8"/>
<dbReference type="InterPro" id="IPR001002">
    <property type="entry name" value="Chitin-bd_1"/>
</dbReference>
<keyword evidence="4" id="KW-1133">Transmembrane helix</keyword>
<dbReference type="Proteomes" id="UP000663852">
    <property type="component" value="Unassembled WGS sequence"/>
</dbReference>
<reference evidence="6" key="1">
    <citation type="submission" date="2021-02" db="EMBL/GenBank/DDBJ databases">
        <authorList>
            <person name="Nowell W R."/>
        </authorList>
    </citation>
    <scope>NUCLEOTIDE SEQUENCE</scope>
</reference>
<dbReference type="SUPFAM" id="SSF57016">
    <property type="entry name" value="Plant lectins/antimicrobial peptides"/>
    <property type="match status" value="1"/>
</dbReference>
<keyword evidence="2" id="KW-0732">Signal</keyword>
<keyword evidence="4" id="KW-0472">Membrane</keyword>
<organism evidence="6 7">
    <name type="scientific">Adineta ricciae</name>
    <name type="common">Rotifer</name>
    <dbReference type="NCBI Taxonomy" id="249248"/>
    <lineage>
        <taxon>Eukaryota</taxon>
        <taxon>Metazoa</taxon>
        <taxon>Spiralia</taxon>
        <taxon>Gnathifera</taxon>
        <taxon>Rotifera</taxon>
        <taxon>Eurotatoria</taxon>
        <taxon>Bdelloidea</taxon>
        <taxon>Adinetida</taxon>
        <taxon>Adinetidae</taxon>
        <taxon>Adineta</taxon>
    </lineage>
</organism>
<evidence type="ECO:0000256" key="1">
    <source>
        <dbReference type="ARBA" id="ARBA00022669"/>
    </source>
</evidence>
<dbReference type="InterPro" id="IPR036908">
    <property type="entry name" value="RlpA-like_sf"/>
</dbReference>
<dbReference type="CDD" id="cd06921">
    <property type="entry name" value="ChtBD1_GH19_hevein"/>
    <property type="match status" value="1"/>
</dbReference>
<dbReference type="PANTHER" id="PTHR31836:SF21">
    <property type="entry name" value="EXPANSIN-LIKE PROTEIN 7"/>
    <property type="match status" value="1"/>
</dbReference>
<dbReference type="Gene3D" id="2.40.40.10">
    <property type="entry name" value="RlpA-like domain"/>
    <property type="match status" value="1"/>
</dbReference>
<dbReference type="PANTHER" id="PTHR31836">
    <property type="match status" value="1"/>
</dbReference>
<evidence type="ECO:0000256" key="4">
    <source>
        <dbReference type="SAM" id="Phobius"/>
    </source>
</evidence>